<name>A0A3G9K4A7_MICVR</name>
<evidence type="ECO:0008006" key="4">
    <source>
        <dbReference type="Google" id="ProtNLM"/>
    </source>
</evidence>
<keyword evidence="1" id="KW-0732">Signal</keyword>
<protein>
    <recommendedName>
        <fullName evidence="4">PEP-CTERM protein-sorting domain-containing protein</fullName>
    </recommendedName>
</protein>
<gene>
    <name evidence="2" type="ORF">myaer102_54670</name>
</gene>
<dbReference type="EMBL" id="AP019314">
    <property type="protein sequence ID" value="BBH42799.1"/>
    <property type="molecule type" value="Genomic_DNA"/>
</dbReference>
<sequence length="244" mass="25014">MKLQLGIVCAGVALATLGTSAAQAALVVVPPGLNPGDQFRLVFVTDGKRDATSTNINDYNNFVTSQVTGSALATALTTAGFNLGTITWKAIGSTSATSAKVNTGTDGSQPDVPIYLIDGNRVANNNADLWDGSIAKSIDRTQIDTSKNASVWTGTQAGGSTGSPLGNAIGFPPVANMGATIYTDSRWINDITFLSVSQSLSLYGMSSVLTVPTPAVTVPEPSSLLGYITLGGLMLGGAVRKARK</sequence>
<dbReference type="Gene3D" id="3.10.100.10">
    <property type="entry name" value="Mannose-Binding Protein A, subunit A"/>
    <property type="match status" value="1"/>
</dbReference>
<feature type="chain" id="PRO_5017929079" description="PEP-CTERM protein-sorting domain-containing protein" evidence="1">
    <location>
        <begin position="25"/>
        <end position="244"/>
    </location>
</feature>
<feature type="signal peptide" evidence="1">
    <location>
        <begin position="1"/>
        <end position="24"/>
    </location>
</feature>
<dbReference type="AlphaFoldDB" id="A0A3G9K4A7"/>
<evidence type="ECO:0000313" key="3">
    <source>
        <dbReference type="Proteomes" id="UP000278152"/>
    </source>
</evidence>
<evidence type="ECO:0000313" key="2">
    <source>
        <dbReference type="EMBL" id="BBH42799.1"/>
    </source>
</evidence>
<dbReference type="InterPro" id="IPR016186">
    <property type="entry name" value="C-type_lectin-like/link_sf"/>
</dbReference>
<accession>A0A3G9K4A7</accession>
<organism evidence="2 3">
    <name type="scientific">Microcystis viridis NIES-102</name>
    <dbReference type="NCBI Taxonomy" id="213615"/>
    <lineage>
        <taxon>Bacteria</taxon>
        <taxon>Bacillati</taxon>
        <taxon>Cyanobacteriota</taxon>
        <taxon>Cyanophyceae</taxon>
        <taxon>Oscillatoriophycideae</taxon>
        <taxon>Chroococcales</taxon>
        <taxon>Microcystaceae</taxon>
        <taxon>Microcystis</taxon>
    </lineage>
</organism>
<dbReference type="Proteomes" id="UP000278152">
    <property type="component" value="Chromosome"/>
</dbReference>
<evidence type="ECO:0000256" key="1">
    <source>
        <dbReference type="SAM" id="SignalP"/>
    </source>
</evidence>
<reference evidence="2 3" key="1">
    <citation type="submission" date="2018-11" db="EMBL/GenBank/DDBJ databases">
        <title>Complete genome sequence of Microcystis aeruginosa NIES-102.</title>
        <authorList>
            <person name="Yamaguchi H."/>
            <person name="Suzuki S."/>
            <person name="Kawachi M."/>
        </authorList>
    </citation>
    <scope>NUCLEOTIDE SEQUENCE [LARGE SCALE GENOMIC DNA]</scope>
    <source>
        <strain evidence="2 3">NIES-102</strain>
    </source>
</reference>
<dbReference type="KEGG" id="mvz:myaer102_54670"/>
<dbReference type="RefSeq" id="WP_012265400.1">
    <property type="nucleotide sequence ID" value="NZ_AP019314.1"/>
</dbReference>
<proteinExistence type="predicted"/>